<dbReference type="Pfam" id="PF00013">
    <property type="entry name" value="KH_1"/>
    <property type="match status" value="1"/>
</dbReference>
<dbReference type="Gene3D" id="1.10.3210.10">
    <property type="entry name" value="Hypothetical protein af1432"/>
    <property type="match status" value="1"/>
</dbReference>
<dbReference type="SMART" id="SM00322">
    <property type="entry name" value="KH"/>
    <property type="match status" value="1"/>
</dbReference>
<dbReference type="SUPFAM" id="SSF109604">
    <property type="entry name" value="HD-domain/PDEase-like"/>
    <property type="match status" value="1"/>
</dbReference>
<dbReference type="AlphaFoldDB" id="S2W2F1"/>
<comment type="caution">
    <text evidence="9">The sequence shown here is derived from an EMBL/GenBank/DDBJ whole genome shotgun (WGS) entry which is preliminary data.</text>
</comment>
<dbReference type="GO" id="GO:0003723">
    <property type="term" value="F:RNA binding"/>
    <property type="evidence" value="ECO:0007669"/>
    <property type="project" value="UniProtKB-UniRule"/>
</dbReference>
<evidence type="ECO:0000256" key="6">
    <source>
        <dbReference type="NCBIfam" id="TIGR03319"/>
    </source>
</evidence>
<feature type="coiled-coil region" evidence="7">
    <location>
        <begin position="31"/>
        <end position="110"/>
    </location>
</feature>
<dbReference type="Gene3D" id="3.30.300.20">
    <property type="match status" value="1"/>
</dbReference>
<keyword evidence="2 5" id="KW-0255">Endonuclease</keyword>
<dbReference type="InterPro" id="IPR036612">
    <property type="entry name" value="KH_dom_type_1_sf"/>
</dbReference>
<dbReference type="PROSITE" id="PS51831">
    <property type="entry name" value="HD"/>
    <property type="match status" value="1"/>
</dbReference>
<accession>S2W2F1</accession>
<evidence type="ECO:0000256" key="5">
    <source>
        <dbReference type="HAMAP-Rule" id="MF_00335"/>
    </source>
</evidence>
<dbReference type="Pfam" id="PF12072">
    <property type="entry name" value="RNase_Y_N"/>
    <property type="match status" value="1"/>
</dbReference>
<dbReference type="InterPro" id="IPR004087">
    <property type="entry name" value="KH_dom"/>
</dbReference>
<evidence type="ECO:0000256" key="2">
    <source>
        <dbReference type="ARBA" id="ARBA00022759"/>
    </source>
</evidence>
<dbReference type="GO" id="GO:0005886">
    <property type="term" value="C:plasma membrane"/>
    <property type="evidence" value="ECO:0007669"/>
    <property type="project" value="UniProtKB-UniRule"/>
</dbReference>
<dbReference type="HOGENOM" id="CLU_028328_0_0_11"/>
<sequence>MPIIMMWVALGLLFVNLIVLVLFSIRGSRENEADKQKSQALEKQREALAEHQIKLTEREDNLAAESKRLREESSRISDELASVRQRRDEVESASEELAKHQELARTELERISGLTHDEARAEIIAKVEADAKIKASKRAKQINDEIIDEAQRRAKKILVTAIQRVAAEQTSESVVTTVDLPSDDMKGRIIGREGRNIRVLEQITGVNVIIDDTPGVVLLSCFDPVRREAARLTLTELIADGRINPSRIEEMHKRSEELVAESCRRAAVEALNSLNIGDVAEQLLPVIGALQYRTSYGQNVLQHMVECGRLGGAMAAELGLDVASCKRAAFMHDIGKAVVTSGDGSHALEGAELAKRYGESEEVVNAIASHHGEVPMMCVEAALAQAADAISGSRPGARRESLESYVHRLERIEEIGRQHDGVERVYAMQSGREVRVMVLPDRVPDNKTQLLADQIADEIQSELTYPGNVKVVVVRESRATATAS</sequence>
<proteinExistence type="inferred from homology"/>
<dbReference type="InterPro" id="IPR006674">
    <property type="entry name" value="HD_domain"/>
</dbReference>
<dbReference type="GO" id="GO:0004521">
    <property type="term" value="F:RNA endonuclease activity"/>
    <property type="evidence" value="ECO:0007669"/>
    <property type="project" value="UniProtKB-UniRule"/>
</dbReference>
<keyword evidence="4 5" id="KW-0694">RNA-binding</keyword>
<evidence type="ECO:0000256" key="3">
    <source>
        <dbReference type="ARBA" id="ARBA00022801"/>
    </source>
</evidence>
<dbReference type="NCBIfam" id="TIGR03319">
    <property type="entry name" value="RNase_Y"/>
    <property type="match status" value="1"/>
</dbReference>
<dbReference type="PANTHER" id="PTHR12826">
    <property type="entry name" value="RIBONUCLEASE Y"/>
    <property type="match status" value="1"/>
</dbReference>
<dbReference type="InterPro" id="IPR004088">
    <property type="entry name" value="KH_dom_type_1"/>
</dbReference>
<protein>
    <recommendedName>
        <fullName evidence="5 6">Ribonuclease Y</fullName>
        <shortName evidence="5">RNase Y</shortName>
        <ecNumber evidence="5 6">3.1.-.-</ecNumber>
    </recommendedName>
</protein>
<dbReference type="GO" id="GO:0016787">
    <property type="term" value="F:hydrolase activity"/>
    <property type="evidence" value="ECO:0007669"/>
    <property type="project" value="UniProtKB-KW"/>
</dbReference>
<dbReference type="InterPro" id="IPR017705">
    <property type="entry name" value="Ribonuclease_Y"/>
</dbReference>
<dbReference type="NCBIfam" id="TIGR00277">
    <property type="entry name" value="HDIG"/>
    <property type="match status" value="1"/>
</dbReference>
<dbReference type="EC" id="3.1.-.-" evidence="5 6"/>
<keyword evidence="7" id="KW-0175">Coiled coil</keyword>
<dbReference type="CDD" id="cd22431">
    <property type="entry name" value="KH-I_RNaseY"/>
    <property type="match status" value="1"/>
</dbReference>
<dbReference type="STRING" id="883161.HMPREF9306_00860"/>
<evidence type="ECO:0000256" key="1">
    <source>
        <dbReference type="ARBA" id="ARBA00022722"/>
    </source>
</evidence>
<dbReference type="HAMAP" id="MF_00335">
    <property type="entry name" value="RNase_Y"/>
    <property type="match status" value="1"/>
</dbReference>
<dbReference type="GO" id="GO:0006402">
    <property type="term" value="P:mRNA catabolic process"/>
    <property type="evidence" value="ECO:0007669"/>
    <property type="project" value="UniProtKB-UniRule"/>
</dbReference>
<gene>
    <name evidence="5" type="primary">rny</name>
    <name evidence="9" type="ORF">HMPREF9306_00860</name>
</gene>
<dbReference type="InterPro" id="IPR006675">
    <property type="entry name" value="HDIG_dom"/>
</dbReference>
<dbReference type="PATRIC" id="fig|883161.3.peg.856"/>
<keyword evidence="1 5" id="KW-0540">Nuclease</keyword>
<keyword evidence="3 5" id="KW-0378">Hydrolase</keyword>
<dbReference type="Pfam" id="PF01966">
    <property type="entry name" value="HD"/>
    <property type="match status" value="1"/>
</dbReference>
<dbReference type="InterPro" id="IPR015946">
    <property type="entry name" value="KH_dom-like_a/b"/>
</dbReference>
<comment type="similarity">
    <text evidence="5">Belongs to the RNase Y family.</text>
</comment>
<evidence type="ECO:0000313" key="9">
    <source>
        <dbReference type="EMBL" id="EPD33321.1"/>
    </source>
</evidence>
<dbReference type="Proteomes" id="UP000014417">
    <property type="component" value="Unassembled WGS sequence"/>
</dbReference>
<dbReference type="PROSITE" id="PS50084">
    <property type="entry name" value="KH_TYPE_1"/>
    <property type="match status" value="1"/>
</dbReference>
<dbReference type="EMBL" id="AGZR01000005">
    <property type="protein sequence ID" value="EPD33321.1"/>
    <property type="molecule type" value="Genomic_DNA"/>
</dbReference>
<reference evidence="9 10" key="1">
    <citation type="submission" date="2013-04" db="EMBL/GenBank/DDBJ databases">
        <title>The Genome Sequence of Propionimicrobium lymphophilum ACS-093-V-SCH5.</title>
        <authorList>
            <consortium name="The Broad Institute Genomics Platform"/>
            <person name="Earl A."/>
            <person name="Ward D."/>
            <person name="Feldgarden M."/>
            <person name="Gevers D."/>
            <person name="Saerens B."/>
            <person name="Vaneechoutte M."/>
            <person name="Walker B."/>
            <person name="Young S."/>
            <person name="Zeng Q."/>
            <person name="Gargeya S."/>
            <person name="Fitzgerald M."/>
            <person name="Haas B."/>
            <person name="Abouelleil A."/>
            <person name="Allen A.W."/>
            <person name="Alvarado L."/>
            <person name="Arachchi H.M."/>
            <person name="Berlin A.M."/>
            <person name="Chapman S.B."/>
            <person name="Gainer-Dewar J."/>
            <person name="Goldberg J."/>
            <person name="Griggs A."/>
            <person name="Gujja S."/>
            <person name="Hansen M."/>
            <person name="Howarth C."/>
            <person name="Imamovic A."/>
            <person name="Ireland A."/>
            <person name="Larimer J."/>
            <person name="McCowan C."/>
            <person name="Murphy C."/>
            <person name="Pearson M."/>
            <person name="Poon T.W."/>
            <person name="Priest M."/>
            <person name="Roberts A."/>
            <person name="Saif S."/>
            <person name="Shea T."/>
            <person name="Sisk P."/>
            <person name="Sykes S."/>
            <person name="Wortman J."/>
            <person name="Nusbaum C."/>
            <person name="Birren B."/>
        </authorList>
    </citation>
    <scope>NUCLEOTIDE SEQUENCE [LARGE SCALE GENOMIC DNA]</scope>
    <source>
        <strain evidence="9 10">ACS-093-V-SCH5</strain>
    </source>
</reference>
<keyword evidence="10" id="KW-1185">Reference proteome</keyword>
<evidence type="ECO:0000313" key="10">
    <source>
        <dbReference type="Proteomes" id="UP000014417"/>
    </source>
</evidence>
<dbReference type="InterPro" id="IPR022711">
    <property type="entry name" value="RNase_Y_N"/>
</dbReference>
<feature type="domain" description="HD" evidence="8">
    <location>
        <begin position="300"/>
        <end position="393"/>
    </location>
</feature>
<evidence type="ECO:0000256" key="4">
    <source>
        <dbReference type="ARBA" id="ARBA00022884"/>
    </source>
</evidence>
<dbReference type="PANTHER" id="PTHR12826:SF15">
    <property type="entry name" value="RIBONUCLEASE Y"/>
    <property type="match status" value="1"/>
</dbReference>
<dbReference type="SMART" id="SM00471">
    <property type="entry name" value="HDc"/>
    <property type="match status" value="1"/>
</dbReference>
<dbReference type="SUPFAM" id="SSF54791">
    <property type="entry name" value="Eukaryotic type KH-domain (KH-domain type I)"/>
    <property type="match status" value="1"/>
</dbReference>
<name>S2W2F1_9ACTN</name>
<evidence type="ECO:0000259" key="8">
    <source>
        <dbReference type="PROSITE" id="PS51831"/>
    </source>
</evidence>
<evidence type="ECO:0000256" key="7">
    <source>
        <dbReference type="SAM" id="Coils"/>
    </source>
</evidence>
<organism evidence="9 10">
    <name type="scientific">Propionimicrobium lymphophilum ACS-093-V-SCH5</name>
    <dbReference type="NCBI Taxonomy" id="883161"/>
    <lineage>
        <taxon>Bacteria</taxon>
        <taxon>Bacillati</taxon>
        <taxon>Actinomycetota</taxon>
        <taxon>Actinomycetes</taxon>
        <taxon>Propionibacteriales</taxon>
        <taxon>Propionibacteriaceae</taxon>
        <taxon>Propionimicrobium</taxon>
    </lineage>
</organism>
<comment type="function">
    <text evidence="5">Endoribonuclease that initiates mRNA decay.</text>
</comment>
<dbReference type="InterPro" id="IPR003607">
    <property type="entry name" value="HD/PDEase_dom"/>
</dbReference>
<dbReference type="CDD" id="cd00077">
    <property type="entry name" value="HDc"/>
    <property type="match status" value="1"/>
</dbReference>